<dbReference type="InterPro" id="IPR001041">
    <property type="entry name" value="2Fe-2S_ferredoxin-type"/>
</dbReference>
<evidence type="ECO:0000313" key="6">
    <source>
        <dbReference type="EMBL" id="HGS21522.1"/>
    </source>
</evidence>
<dbReference type="InterPro" id="IPR037165">
    <property type="entry name" value="AldOxase/xan_DH_Mopterin-bd_sf"/>
</dbReference>
<keyword evidence="3" id="KW-0560">Oxidoreductase</keyword>
<reference evidence="6" key="1">
    <citation type="journal article" date="2020" name="mSystems">
        <title>Genome- and Community-Level Interaction Insights into Carbon Utilization and Element Cycling Functions of Hydrothermarchaeota in Hydrothermal Sediment.</title>
        <authorList>
            <person name="Zhou Z."/>
            <person name="Liu Y."/>
            <person name="Xu W."/>
            <person name="Pan J."/>
            <person name="Luo Z.H."/>
            <person name="Li M."/>
        </authorList>
    </citation>
    <scope>NUCLEOTIDE SEQUENCE [LARGE SCALE GENOMIC DNA]</scope>
    <source>
        <strain evidence="6">SpSt-573</strain>
    </source>
</reference>
<dbReference type="GO" id="GO:0005506">
    <property type="term" value="F:iron ion binding"/>
    <property type="evidence" value="ECO:0007669"/>
    <property type="project" value="InterPro"/>
</dbReference>
<dbReference type="GO" id="GO:0016491">
    <property type="term" value="F:oxidoreductase activity"/>
    <property type="evidence" value="ECO:0007669"/>
    <property type="project" value="UniProtKB-KW"/>
</dbReference>
<dbReference type="EMBL" id="DSYK01000331">
    <property type="protein sequence ID" value="HGS21522.1"/>
    <property type="molecule type" value="Genomic_DNA"/>
</dbReference>
<dbReference type="SMART" id="SM01008">
    <property type="entry name" value="Ald_Xan_dh_C"/>
    <property type="match status" value="1"/>
</dbReference>
<dbReference type="PIRSF" id="PIRSF000127">
    <property type="entry name" value="Xanthine_DH"/>
    <property type="match status" value="1"/>
</dbReference>
<dbReference type="PANTHER" id="PTHR11908">
    <property type="entry name" value="XANTHINE DEHYDROGENASE"/>
    <property type="match status" value="1"/>
</dbReference>
<dbReference type="InterPro" id="IPR036884">
    <property type="entry name" value="2Fe-2S-bd_dom_sf"/>
</dbReference>
<dbReference type="Pfam" id="PF01315">
    <property type="entry name" value="Ald_Xan_dh_C"/>
    <property type="match status" value="1"/>
</dbReference>
<dbReference type="InterPro" id="IPR002888">
    <property type="entry name" value="2Fe-2S-bd"/>
</dbReference>
<dbReference type="Gene3D" id="3.30.365.10">
    <property type="entry name" value="Aldehyde oxidase/xanthine dehydrogenase, molybdopterin binding domain"/>
    <property type="match status" value="4"/>
</dbReference>
<dbReference type="InterPro" id="IPR036856">
    <property type="entry name" value="Ald_Oxase/Xan_DH_a/b_sf"/>
</dbReference>
<organism evidence="6">
    <name type="scientific">Anaerolinea thermolimosa</name>
    <dbReference type="NCBI Taxonomy" id="229919"/>
    <lineage>
        <taxon>Bacteria</taxon>
        <taxon>Bacillati</taxon>
        <taxon>Chloroflexota</taxon>
        <taxon>Anaerolineae</taxon>
        <taxon>Anaerolineales</taxon>
        <taxon>Anaerolineaceae</taxon>
        <taxon>Anaerolinea</taxon>
    </lineage>
</organism>
<dbReference type="CDD" id="cd00207">
    <property type="entry name" value="fer2"/>
    <property type="match status" value="1"/>
</dbReference>
<protein>
    <submittedName>
        <fullName evidence="6">2Fe-2S iron-sulfur cluster binding domain-containing protein</fullName>
    </submittedName>
</protein>
<dbReference type="AlphaFoldDB" id="A0A7C4KGY9"/>
<dbReference type="Gene3D" id="3.90.1170.50">
    <property type="entry name" value="Aldehyde oxidase/xanthine dehydrogenase, a/b hammerhead"/>
    <property type="match status" value="1"/>
</dbReference>
<evidence type="ECO:0000256" key="4">
    <source>
        <dbReference type="ARBA" id="ARBA00023004"/>
    </source>
</evidence>
<dbReference type="Pfam" id="PF02738">
    <property type="entry name" value="MoCoBD_1"/>
    <property type="match status" value="1"/>
</dbReference>
<dbReference type="InterPro" id="IPR016208">
    <property type="entry name" value="Ald_Oxase/xanthine_DH-like"/>
</dbReference>
<dbReference type="PROSITE" id="PS51085">
    <property type="entry name" value="2FE2S_FER_2"/>
    <property type="match status" value="1"/>
</dbReference>
<dbReference type="InterPro" id="IPR006058">
    <property type="entry name" value="2Fe2S_fd_BS"/>
</dbReference>
<keyword evidence="4" id="KW-0408">Iron</keyword>
<dbReference type="InterPro" id="IPR012675">
    <property type="entry name" value="Beta-grasp_dom_sf"/>
</dbReference>
<dbReference type="SUPFAM" id="SSF56003">
    <property type="entry name" value="Molybdenum cofactor-binding domain"/>
    <property type="match status" value="1"/>
</dbReference>
<dbReference type="InterPro" id="IPR008274">
    <property type="entry name" value="AldOxase/xan_DH_MoCoBD1"/>
</dbReference>
<dbReference type="GO" id="GO:0051537">
    <property type="term" value="F:2 iron, 2 sulfur cluster binding"/>
    <property type="evidence" value="ECO:0007669"/>
    <property type="project" value="InterPro"/>
</dbReference>
<dbReference type="Gene3D" id="1.10.150.120">
    <property type="entry name" value="[2Fe-2S]-binding domain"/>
    <property type="match status" value="1"/>
</dbReference>
<dbReference type="Gene3D" id="3.10.20.30">
    <property type="match status" value="1"/>
</dbReference>
<proteinExistence type="inferred from homology"/>
<sequence length="946" mass="102467">MNEFNGQWIDIKVNGIDYHLPEVPGEMLSDLLRYRLGLTGTKIGCNEAECGACTVILNGKAVLSCSFPAKRAHGSEVITIEGLASPGETPDEWILHPLQQAFVLYGAVQCGFCIPGQIMTAYGLLVKNDHPTVDEIQYALKDTLCRCGGYPAIIRAILAAAKSIRTGTPVEPPEASEAAQAHEIVGRMHIRPDSLQKVTGTARYADDLTLDGMLHARVKRAMIPSGVVTDINLSKARKIPGVVAILTAEDLPGEKNHGLVIQDWPILVGVGERVRTVGDAVAIIAAETREIATRAMHEIEVSYDLLPVVSDPVQARAEDAPRVHGRGNLLKHIKVRKGDVSEGFLNSDILLEDTFYTPIYEHAFIEPECSIARPLPDGKMVIYVGSQIPYSDRSQVARALGVSDEQVRVIGMTIGGGFGGKEDIAGQIHAALLAQRTHRPVKLLFDRHESMLVHPKRHATQIKVKVGARRDGTLMAMETELYGDTGAYASLGEKVMTRATTHSSGPYEVPFVKADCYAMYTNNPPAGAFRGFGVIQSAFAVESMMDRLAETLGMDPVELRRKNALRVGSVTSTGQVLRDSVGLLECIEKVETEMRRIGGDDPFSPKIVDGAPHLVRSWGFATAYKNTGLGGGAPDKAGAQVELHPDGMFEVRTASAELGQGLPAVLQMIASQELMQNPQRVRVLLSDTDLTPDGGPTTASRQTYVTGNAVKYAAHALGELIIGFLSEHFDVSPERIRFEEGLAVVGDERVALGKIADLMVREGRSPITTYTYHAPVTRPLGEGGDMHFAYSFAAQAVEVEVNRLTGEVRVTRVITANDVGFAVNPLGLQGQIEGGVMMGIGHALTEAFWVEEGRVVTDRFSKYRIPSITHTPEIHSFVVEHPTSEGPYGAKGVGEIVIIPTVPAITNAIYHAVGVRVNRLPVDQEWILREIKKSGVMPDETARSKN</sequence>
<evidence type="ECO:0000256" key="3">
    <source>
        <dbReference type="ARBA" id="ARBA00023002"/>
    </source>
</evidence>
<dbReference type="InterPro" id="IPR000674">
    <property type="entry name" value="Ald_Oxase/Xan_DH_a/b"/>
</dbReference>
<feature type="domain" description="2Fe-2S ferredoxin-type" evidence="5">
    <location>
        <begin position="7"/>
        <end position="83"/>
    </location>
</feature>
<dbReference type="Pfam" id="PF20256">
    <property type="entry name" value="MoCoBD_2"/>
    <property type="match status" value="1"/>
</dbReference>
<dbReference type="Pfam" id="PF01799">
    <property type="entry name" value="Fer2_2"/>
    <property type="match status" value="1"/>
</dbReference>
<evidence type="ECO:0000256" key="2">
    <source>
        <dbReference type="ARBA" id="ARBA00022723"/>
    </source>
</evidence>
<dbReference type="SUPFAM" id="SSF47741">
    <property type="entry name" value="CO dehydrogenase ISP C-domain like"/>
    <property type="match status" value="1"/>
</dbReference>
<dbReference type="SUPFAM" id="SSF54292">
    <property type="entry name" value="2Fe-2S ferredoxin-like"/>
    <property type="match status" value="1"/>
</dbReference>
<dbReference type="InterPro" id="IPR036010">
    <property type="entry name" value="2Fe-2S_ferredoxin-like_sf"/>
</dbReference>
<keyword evidence="2" id="KW-0479">Metal-binding</keyword>
<gene>
    <name evidence="6" type="ORF">ENT37_06610</name>
</gene>
<evidence type="ECO:0000259" key="5">
    <source>
        <dbReference type="PROSITE" id="PS51085"/>
    </source>
</evidence>
<name>A0A7C4KGY9_9CHLR</name>
<evidence type="ECO:0000256" key="1">
    <source>
        <dbReference type="ARBA" id="ARBA00006849"/>
    </source>
</evidence>
<dbReference type="Pfam" id="PF00111">
    <property type="entry name" value="Fer2"/>
    <property type="match status" value="1"/>
</dbReference>
<comment type="similarity">
    <text evidence="1">Belongs to the xanthine dehydrogenase family.</text>
</comment>
<dbReference type="PROSITE" id="PS00197">
    <property type="entry name" value="2FE2S_FER_1"/>
    <property type="match status" value="1"/>
</dbReference>
<accession>A0A7C4KGY9</accession>
<dbReference type="SUPFAM" id="SSF54665">
    <property type="entry name" value="CO dehydrogenase molybdoprotein N-domain-like"/>
    <property type="match status" value="1"/>
</dbReference>
<comment type="caution">
    <text evidence="6">The sequence shown here is derived from an EMBL/GenBank/DDBJ whole genome shotgun (WGS) entry which is preliminary data.</text>
</comment>
<dbReference type="InterPro" id="IPR046867">
    <property type="entry name" value="AldOxase/xan_DH_MoCoBD2"/>
</dbReference>
<dbReference type="PANTHER" id="PTHR11908:SF157">
    <property type="entry name" value="XANTHINE DEHYDROGENASE SUBUNIT D-RELATED"/>
    <property type="match status" value="1"/>
</dbReference>